<comment type="caution">
    <text evidence="7">The sequence shown here is derived from an EMBL/GenBank/DDBJ whole genome shotgun (WGS) entry which is preliminary data.</text>
</comment>
<dbReference type="InterPro" id="IPR050090">
    <property type="entry name" value="Tyrosine_recombinase_XerCD"/>
</dbReference>
<protein>
    <recommendedName>
        <fullName evidence="9">Integrase</fullName>
    </recommendedName>
</protein>
<dbReference type="Pfam" id="PF00589">
    <property type="entry name" value="Phage_integrase"/>
    <property type="match status" value="1"/>
</dbReference>
<dbReference type="InterPro" id="IPR013762">
    <property type="entry name" value="Integrase-like_cat_sf"/>
</dbReference>
<dbReference type="OrthoDB" id="184666at2"/>
<keyword evidence="8" id="KW-1185">Reference proteome</keyword>
<evidence type="ECO:0000256" key="3">
    <source>
        <dbReference type="ARBA" id="ARBA00023172"/>
    </source>
</evidence>
<dbReference type="CDD" id="cd00397">
    <property type="entry name" value="DNA_BRE_C"/>
    <property type="match status" value="1"/>
</dbReference>
<dbReference type="InterPro" id="IPR010998">
    <property type="entry name" value="Integrase_recombinase_N"/>
</dbReference>
<dbReference type="PANTHER" id="PTHR30349:SF41">
    <property type="entry name" value="INTEGRASE_RECOMBINASE PROTEIN MJ0367-RELATED"/>
    <property type="match status" value="1"/>
</dbReference>
<accession>A0A163XP83</accession>
<sequence length="363" mass="42249">MEQVPIQNMEALFQGDTDRLSYWKEMFMNEEIRGFRSPDIEKKINMQLERFISFFFNKIGHEKVTAVTRREVQAWIDYMHSPNPDDPKLFAASTVNNHWAHLSLFMGWLHQEAPNLLPTDPTKGMKGAYMLPAPEARSYSAEQVVSLINICDRLERFHQLKGRRWRGLSAPLNKRARPKRDRAIFFILLATGIRRAMLINLNLDQLEPNDPARLRTSRSARLVNIHGKGRSLVTKVLSSDARKALADYLEFERPLDADPEMKALFLTGKDVGNRKSNGRMNVLQVNRILTQIGEWHDAEQMDEDRKISPLRPHDLRHTYAFYLSEKTNGNPYILQAELGHRNDQYIGVYTRSPSKYREKYHES</sequence>
<evidence type="ECO:0000313" key="7">
    <source>
        <dbReference type="EMBL" id="KZE78211.1"/>
    </source>
</evidence>
<dbReference type="EMBL" id="LQRA01000057">
    <property type="protein sequence ID" value="KZE78211.1"/>
    <property type="molecule type" value="Genomic_DNA"/>
</dbReference>
<name>A0A163XP83_9BACL</name>
<dbReference type="InterPro" id="IPR044068">
    <property type="entry name" value="CB"/>
</dbReference>
<gene>
    <name evidence="7" type="ORF">AV654_19745</name>
</gene>
<proteinExistence type="inferred from homology"/>
<dbReference type="PROSITE" id="PS51898">
    <property type="entry name" value="TYR_RECOMBINASE"/>
    <property type="match status" value="1"/>
</dbReference>
<keyword evidence="3" id="KW-0233">DNA recombination</keyword>
<dbReference type="Gene3D" id="1.10.150.130">
    <property type="match status" value="1"/>
</dbReference>
<evidence type="ECO:0000256" key="4">
    <source>
        <dbReference type="PROSITE-ProRule" id="PRU01248"/>
    </source>
</evidence>
<feature type="domain" description="Tyr recombinase" evidence="5">
    <location>
        <begin position="134"/>
        <end position="362"/>
    </location>
</feature>
<keyword evidence="2 4" id="KW-0238">DNA-binding</keyword>
<evidence type="ECO:0000313" key="8">
    <source>
        <dbReference type="Proteomes" id="UP000076563"/>
    </source>
</evidence>
<evidence type="ECO:0008006" key="9">
    <source>
        <dbReference type="Google" id="ProtNLM"/>
    </source>
</evidence>
<dbReference type="GO" id="GO:0015074">
    <property type="term" value="P:DNA integration"/>
    <property type="evidence" value="ECO:0007669"/>
    <property type="project" value="InterPro"/>
</dbReference>
<evidence type="ECO:0000256" key="1">
    <source>
        <dbReference type="ARBA" id="ARBA00008857"/>
    </source>
</evidence>
<organism evidence="7 8">
    <name type="scientific">Paenibacillus elgii</name>
    <dbReference type="NCBI Taxonomy" id="189691"/>
    <lineage>
        <taxon>Bacteria</taxon>
        <taxon>Bacillati</taxon>
        <taxon>Bacillota</taxon>
        <taxon>Bacilli</taxon>
        <taxon>Bacillales</taxon>
        <taxon>Paenibacillaceae</taxon>
        <taxon>Paenibacillus</taxon>
    </lineage>
</organism>
<reference evidence="8" key="1">
    <citation type="submission" date="2016-01" db="EMBL/GenBank/DDBJ databases">
        <title>Draft genome of Chromobacterium sp. F49.</title>
        <authorList>
            <person name="Hong K.W."/>
        </authorList>
    </citation>
    <scope>NUCLEOTIDE SEQUENCE [LARGE SCALE GENOMIC DNA]</scope>
    <source>
        <strain evidence="8">M63</strain>
    </source>
</reference>
<dbReference type="Proteomes" id="UP000076563">
    <property type="component" value="Unassembled WGS sequence"/>
</dbReference>
<dbReference type="RefSeq" id="WP_063183172.1">
    <property type="nucleotide sequence ID" value="NZ_LQRA01000057.1"/>
</dbReference>
<dbReference type="PROSITE" id="PS51900">
    <property type="entry name" value="CB"/>
    <property type="match status" value="1"/>
</dbReference>
<dbReference type="AlphaFoldDB" id="A0A163XP83"/>
<evidence type="ECO:0000259" key="6">
    <source>
        <dbReference type="PROSITE" id="PS51900"/>
    </source>
</evidence>
<dbReference type="InterPro" id="IPR002104">
    <property type="entry name" value="Integrase_catalytic"/>
</dbReference>
<dbReference type="GO" id="GO:0006310">
    <property type="term" value="P:DNA recombination"/>
    <property type="evidence" value="ECO:0007669"/>
    <property type="project" value="UniProtKB-KW"/>
</dbReference>
<dbReference type="InterPro" id="IPR011010">
    <property type="entry name" value="DNA_brk_join_enz"/>
</dbReference>
<dbReference type="SUPFAM" id="SSF56349">
    <property type="entry name" value="DNA breaking-rejoining enzymes"/>
    <property type="match status" value="1"/>
</dbReference>
<evidence type="ECO:0000256" key="2">
    <source>
        <dbReference type="ARBA" id="ARBA00023125"/>
    </source>
</evidence>
<dbReference type="PANTHER" id="PTHR30349">
    <property type="entry name" value="PHAGE INTEGRASE-RELATED"/>
    <property type="match status" value="1"/>
</dbReference>
<comment type="similarity">
    <text evidence="1">Belongs to the 'phage' integrase family.</text>
</comment>
<feature type="domain" description="Core-binding (CB)" evidence="6">
    <location>
        <begin position="26"/>
        <end position="110"/>
    </location>
</feature>
<evidence type="ECO:0000259" key="5">
    <source>
        <dbReference type="PROSITE" id="PS51898"/>
    </source>
</evidence>
<dbReference type="Gene3D" id="1.10.443.10">
    <property type="entry name" value="Intergrase catalytic core"/>
    <property type="match status" value="1"/>
</dbReference>
<dbReference type="GO" id="GO:0003677">
    <property type="term" value="F:DNA binding"/>
    <property type="evidence" value="ECO:0007669"/>
    <property type="project" value="UniProtKB-UniRule"/>
</dbReference>